<keyword evidence="3" id="KW-0021">Allosteric enzyme</keyword>
<proteinExistence type="inferred from homology"/>
<dbReference type="PANTHER" id="PTHR42655:SF1">
    <property type="entry name" value="GLYCOGEN PHOSPHORYLASE"/>
    <property type="match status" value="1"/>
</dbReference>
<dbReference type="PIRSF" id="PIRSF000460">
    <property type="entry name" value="Pprylas_GlgP"/>
    <property type="match status" value="1"/>
</dbReference>
<sequence>MNNHGALPTSSYFFHRPMPEGLEGLNDLALDLRWTWSHFSDRLWERLDHETWERTGNPYFILQSVSQARLEEAAQDLELRRDLQSWLKERKDYLKEPGWFGATHATELLQKVAYFSMEFGLSEALPIYSGGLGILAGDHLKTASDLGVPIVGIGLLYQQGYFRQILSPESWQAEAFPYNDPISLPVMPVPNLEGGWLRVKLQLPGRTLLVRVWQANVGKVRLFLLDSNDPLNAPRDRSITANLYPGGQEQRLIQEMVLGIGGWHVLEDLGYQIDICHLNEGHAAFVVFARARSCMMNTGLSFYEALWTTRAGNVFTTHTPVEAAFDRYEPTLIRPYADYLADLLKISRDQLLAMGRQNPNNAHEPFNMAYLAMRGSGAVNGVSQLHGQVSRKIFQTLYARWPEAEIPVGHITNGVHVPSWDSPAADALWTKHCRKGRWIGTLDNLCSNMSQVTDEELWNFRVSQRLELIHYVRRRLERQLREHGAHSDLIQQAHHVLDPNVLTLGFARRFTAYKRPTLLLWQRERLLRLLSDPHHPVQLIVAGKAHPHDDEGKRLIQTWAQFATHADIRDRVVFLEDYEMALAQELVAGVDVWLNTPRRPLEASGTSGMKVLVNGGLNLSELDGWWAEAYTPEVGWEIGGEGIDVHPERDASEAERLYQCLEDHIVPEFYDRDQEGIPRTWVHRVRTSMSKLTPQFSSNRMIREYVERVYLPAAAAYRHRSGDEGKRAKDIQQWKHQLDEHWPLIRFGEIQMAPAEGGFFLEVQVYCGEWNPQFLCVELYADGLDRAEPEVHVMAQRGSLPGMVNTYVYALHLSTQRPFDHYTPRIIPFHPDISVPLEIDYIIWK</sequence>
<keyword evidence="6" id="KW-1185">Reference proteome</keyword>
<comment type="catalytic activity">
    <reaction evidence="1">
        <text>[(1-&gt;4)-alpha-D-glucosyl](n) + phosphate = [(1-&gt;4)-alpha-D-glucosyl](n-1) + alpha-D-glucose 1-phosphate</text>
        <dbReference type="Rhea" id="RHEA:41732"/>
        <dbReference type="Rhea" id="RHEA-COMP:9584"/>
        <dbReference type="Rhea" id="RHEA-COMP:9586"/>
        <dbReference type="ChEBI" id="CHEBI:15444"/>
        <dbReference type="ChEBI" id="CHEBI:43474"/>
        <dbReference type="ChEBI" id="CHEBI:58601"/>
        <dbReference type="EC" id="2.4.1.1"/>
    </reaction>
</comment>
<organism evidence="5 6">
    <name type="scientific">Candidatus Nitronereus thalassa</name>
    <dbReference type="NCBI Taxonomy" id="3020898"/>
    <lineage>
        <taxon>Bacteria</taxon>
        <taxon>Pseudomonadati</taxon>
        <taxon>Nitrospirota</taxon>
        <taxon>Nitrospiria</taxon>
        <taxon>Nitrospirales</taxon>
        <taxon>Nitrospiraceae</taxon>
        <taxon>Candidatus Nitronereus</taxon>
    </lineage>
</organism>
<dbReference type="InterPro" id="IPR000811">
    <property type="entry name" value="Glyco_trans_35"/>
</dbReference>
<dbReference type="Pfam" id="PF00343">
    <property type="entry name" value="Phosphorylase"/>
    <property type="match status" value="1"/>
</dbReference>
<gene>
    <name evidence="5" type="primary">glgP</name>
    <name evidence="5" type="ORF">PPG34_08495</name>
</gene>
<dbReference type="PANTHER" id="PTHR42655">
    <property type="entry name" value="GLYCOGEN PHOSPHORYLASE"/>
    <property type="match status" value="1"/>
</dbReference>
<dbReference type="Pfam" id="PF11897">
    <property type="entry name" value="DUF3417"/>
    <property type="match status" value="1"/>
</dbReference>
<reference evidence="5 6" key="1">
    <citation type="journal article" date="2023" name="ISME J.">
        <title>Cultivation and genomic characterization of novel and ubiquitous marine nitrite-oxidizing bacteria from the Nitrospirales.</title>
        <authorList>
            <person name="Mueller A.J."/>
            <person name="Daebeler A."/>
            <person name="Herbold C.W."/>
            <person name="Kirkegaard R.H."/>
            <person name="Daims H."/>
        </authorList>
    </citation>
    <scope>NUCLEOTIDE SEQUENCE [LARGE SCALE GENOMIC DNA]</scope>
    <source>
        <strain evidence="5 6">EB</strain>
    </source>
</reference>
<dbReference type="InterPro" id="IPR011834">
    <property type="entry name" value="Agluc_phsphrylas"/>
</dbReference>
<dbReference type="NCBIfam" id="TIGR02094">
    <property type="entry name" value="more_P_ylases"/>
    <property type="match status" value="1"/>
</dbReference>
<evidence type="ECO:0000259" key="4">
    <source>
        <dbReference type="Pfam" id="PF11897"/>
    </source>
</evidence>
<dbReference type="Gene3D" id="3.40.50.2000">
    <property type="entry name" value="Glycogen Phosphorylase B"/>
    <property type="match status" value="3"/>
</dbReference>
<dbReference type="RefSeq" id="WP_313832787.1">
    <property type="nucleotide sequence ID" value="NZ_JAQOUE010000001.1"/>
</dbReference>
<comment type="caution">
    <text evidence="5">The sequence shown here is derived from an EMBL/GenBank/DDBJ whole genome shotgun (WGS) entry which is preliminary data.</text>
</comment>
<dbReference type="SUPFAM" id="SSF53756">
    <property type="entry name" value="UDP-Glycosyltransferase/glycogen phosphorylase"/>
    <property type="match status" value="1"/>
</dbReference>
<dbReference type="Proteomes" id="UP001250932">
    <property type="component" value="Unassembled WGS sequence"/>
</dbReference>
<name>A0ABU3K7G9_9BACT</name>
<dbReference type="InterPro" id="IPR024517">
    <property type="entry name" value="Glycogen_phosphorylase_DUF3417"/>
</dbReference>
<evidence type="ECO:0000256" key="3">
    <source>
        <dbReference type="ARBA" id="ARBA00022533"/>
    </source>
</evidence>
<protein>
    <submittedName>
        <fullName evidence="5">Alpha-glucan family phosphorylase</fullName>
    </submittedName>
</protein>
<evidence type="ECO:0000313" key="6">
    <source>
        <dbReference type="Proteomes" id="UP001250932"/>
    </source>
</evidence>
<evidence type="ECO:0000256" key="2">
    <source>
        <dbReference type="ARBA" id="ARBA00006047"/>
    </source>
</evidence>
<comment type="similarity">
    <text evidence="2">Belongs to the glycogen phosphorylase family.</text>
</comment>
<evidence type="ECO:0000313" key="5">
    <source>
        <dbReference type="EMBL" id="MDT7042389.1"/>
    </source>
</evidence>
<feature type="domain" description="DUF3417" evidence="4">
    <location>
        <begin position="18"/>
        <end position="125"/>
    </location>
</feature>
<dbReference type="InterPro" id="IPR052182">
    <property type="entry name" value="Glycogen/Maltodextrin_Phosph"/>
</dbReference>
<accession>A0ABU3K7G9</accession>
<evidence type="ECO:0000256" key="1">
    <source>
        <dbReference type="ARBA" id="ARBA00001275"/>
    </source>
</evidence>
<dbReference type="EMBL" id="JAQOUE010000001">
    <property type="protein sequence ID" value="MDT7042389.1"/>
    <property type="molecule type" value="Genomic_DNA"/>
</dbReference>